<sequence>YERISSVASTLQVSGDKCNYESLRLVPHPYSWDPSAGVCNLCSPIDVVFDDIEIINSAYQSASELGNRLNLNLFSGTANEKNEKSSTSLKLKLQDLSDESSYGITITSDDVEITAGDEVGFYYGLISLMQLAQTYHQLIPCGSIFDKPRFSWRGQHLDTVRHFYSVDSLLKLLDLMSLFKLNKFHWHGVDDEAFRFKLDRHPEIATATAKRGNNLAVPPVFGSGPDATGGCYDREDMHKVINRAA</sequence>
<dbReference type="GO" id="GO:0004563">
    <property type="term" value="F:beta-N-acetylhexosaminidase activity"/>
    <property type="evidence" value="ECO:0007669"/>
    <property type="project" value="UniProtKB-EC"/>
</dbReference>
<name>A0A383BMN7_9ZZZZ</name>
<dbReference type="GO" id="GO:0005975">
    <property type="term" value="P:carbohydrate metabolic process"/>
    <property type="evidence" value="ECO:0007669"/>
    <property type="project" value="InterPro"/>
</dbReference>
<dbReference type="InterPro" id="IPR017853">
    <property type="entry name" value="GH"/>
</dbReference>
<keyword evidence="4" id="KW-0378">Hydrolase</keyword>
<dbReference type="InterPro" id="IPR029018">
    <property type="entry name" value="Hex-like_dom2"/>
</dbReference>
<dbReference type="InterPro" id="IPR015883">
    <property type="entry name" value="Glyco_hydro_20_cat"/>
</dbReference>
<feature type="non-terminal residue" evidence="8">
    <location>
        <position position="245"/>
    </location>
</feature>
<evidence type="ECO:0000259" key="6">
    <source>
        <dbReference type="Pfam" id="PF00728"/>
    </source>
</evidence>
<evidence type="ECO:0000256" key="4">
    <source>
        <dbReference type="ARBA" id="ARBA00022801"/>
    </source>
</evidence>
<evidence type="ECO:0000256" key="2">
    <source>
        <dbReference type="ARBA" id="ARBA00006285"/>
    </source>
</evidence>
<dbReference type="Gene3D" id="3.30.379.10">
    <property type="entry name" value="Chitobiase/beta-hexosaminidase domain 2-like"/>
    <property type="match status" value="1"/>
</dbReference>
<comment type="similarity">
    <text evidence="2">Belongs to the glycosyl hydrolase 20 family.</text>
</comment>
<dbReference type="AlphaFoldDB" id="A0A383BMN7"/>
<dbReference type="GO" id="GO:0030203">
    <property type="term" value="P:glycosaminoglycan metabolic process"/>
    <property type="evidence" value="ECO:0007669"/>
    <property type="project" value="TreeGrafter"/>
</dbReference>
<evidence type="ECO:0000256" key="5">
    <source>
        <dbReference type="ARBA" id="ARBA00023295"/>
    </source>
</evidence>
<dbReference type="SUPFAM" id="SSF55545">
    <property type="entry name" value="beta-N-acetylhexosaminidase-like domain"/>
    <property type="match status" value="1"/>
</dbReference>
<organism evidence="8">
    <name type="scientific">marine metagenome</name>
    <dbReference type="NCBI Taxonomy" id="408172"/>
    <lineage>
        <taxon>unclassified sequences</taxon>
        <taxon>metagenomes</taxon>
        <taxon>ecological metagenomes</taxon>
    </lineage>
</organism>
<dbReference type="SUPFAM" id="SSF51445">
    <property type="entry name" value="(Trans)glycosidases"/>
    <property type="match status" value="1"/>
</dbReference>
<protein>
    <recommendedName>
        <fullName evidence="3">beta-N-acetylhexosaminidase</fullName>
        <ecNumber evidence="3">3.2.1.52</ecNumber>
    </recommendedName>
</protein>
<accession>A0A383BMN7</accession>
<dbReference type="PRINTS" id="PR00738">
    <property type="entry name" value="GLHYDRLASE20"/>
</dbReference>
<reference evidence="8" key="1">
    <citation type="submission" date="2018-05" db="EMBL/GenBank/DDBJ databases">
        <authorList>
            <person name="Lanie J.A."/>
            <person name="Ng W.-L."/>
            <person name="Kazmierczak K.M."/>
            <person name="Andrzejewski T.M."/>
            <person name="Davidsen T.M."/>
            <person name="Wayne K.J."/>
            <person name="Tettelin H."/>
            <person name="Glass J.I."/>
            <person name="Rusch D."/>
            <person name="Podicherti R."/>
            <person name="Tsui H.-C.T."/>
            <person name="Winkler M.E."/>
        </authorList>
    </citation>
    <scope>NUCLEOTIDE SEQUENCE</scope>
</reference>
<feature type="domain" description="Beta-hexosaminidase bacterial type N-terminal" evidence="7">
    <location>
        <begin position="24"/>
        <end position="146"/>
    </location>
</feature>
<dbReference type="InterPro" id="IPR025705">
    <property type="entry name" value="Beta_hexosaminidase_sua/sub"/>
</dbReference>
<dbReference type="Gene3D" id="3.20.20.80">
    <property type="entry name" value="Glycosidases"/>
    <property type="match status" value="1"/>
</dbReference>
<evidence type="ECO:0000256" key="1">
    <source>
        <dbReference type="ARBA" id="ARBA00001231"/>
    </source>
</evidence>
<dbReference type="Pfam" id="PF00728">
    <property type="entry name" value="Glyco_hydro_20"/>
    <property type="match status" value="1"/>
</dbReference>
<feature type="domain" description="Glycoside hydrolase family 20 catalytic" evidence="6">
    <location>
        <begin position="150"/>
        <end position="244"/>
    </location>
</feature>
<feature type="non-terminal residue" evidence="8">
    <location>
        <position position="1"/>
    </location>
</feature>
<dbReference type="Pfam" id="PF02838">
    <property type="entry name" value="Glyco_hydro_20b"/>
    <property type="match status" value="1"/>
</dbReference>
<proteinExistence type="inferred from homology"/>
<evidence type="ECO:0000313" key="8">
    <source>
        <dbReference type="EMBL" id="SVE21407.1"/>
    </source>
</evidence>
<evidence type="ECO:0000256" key="3">
    <source>
        <dbReference type="ARBA" id="ARBA00012663"/>
    </source>
</evidence>
<gene>
    <name evidence="8" type="ORF">METZ01_LOCUS474261</name>
</gene>
<dbReference type="PANTHER" id="PTHR22600">
    <property type="entry name" value="BETA-HEXOSAMINIDASE"/>
    <property type="match status" value="1"/>
</dbReference>
<dbReference type="GO" id="GO:0016020">
    <property type="term" value="C:membrane"/>
    <property type="evidence" value="ECO:0007669"/>
    <property type="project" value="TreeGrafter"/>
</dbReference>
<dbReference type="PANTHER" id="PTHR22600:SF57">
    <property type="entry name" value="BETA-N-ACETYLHEXOSAMINIDASE"/>
    <property type="match status" value="1"/>
</dbReference>
<comment type="catalytic activity">
    <reaction evidence="1">
        <text>Hydrolysis of terminal non-reducing N-acetyl-D-hexosamine residues in N-acetyl-beta-D-hexosaminides.</text>
        <dbReference type="EC" id="3.2.1.52"/>
    </reaction>
</comment>
<evidence type="ECO:0000259" key="7">
    <source>
        <dbReference type="Pfam" id="PF02838"/>
    </source>
</evidence>
<dbReference type="EC" id="3.2.1.52" evidence="3"/>
<dbReference type="EMBL" id="UINC01201872">
    <property type="protein sequence ID" value="SVE21407.1"/>
    <property type="molecule type" value="Genomic_DNA"/>
</dbReference>
<dbReference type="InterPro" id="IPR015882">
    <property type="entry name" value="HEX_bac_N"/>
</dbReference>
<keyword evidence="5" id="KW-0326">Glycosidase</keyword>